<keyword evidence="8" id="KW-0677">Repeat</keyword>
<feature type="transmembrane region" description="Helical" evidence="21">
    <location>
        <begin position="257"/>
        <end position="274"/>
    </location>
</feature>
<evidence type="ECO:0000256" key="15">
    <source>
        <dbReference type="ARBA" id="ARBA00023008"/>
    </source>
</evidence>
<evidence type="ECO:0000256" key="17">
    <source>
        <dbReference type="ARBA" id="ARBA00023136"/>
    </source>
</evidence>
<dbReference type="SUPFAM" id="SSF81653">
    <property type="entry name" value="Calcium ATPase, transduction domain A"/>
    <property type="match status" value="1"/>
</dbReference>
<keyword evidence="21" id="KW-1003">Cell membrane</keyword>
<dbReference type="Gene3D" id="3.40.1110.10">
    <property type="entry name" value="Calcium-transporting ATPase, cytoplasmic domain N"/>
    <property type="match status" value="1"/>
</dbReference>
<keyword evidence="14 21" id="KW-1133">Transmembrane helix</keyword>
<dbReference type="CDD" id="cd00371">
    <property type="entry name" value="HMA"/>
    <property type="match status" value="2"/>
</dbReference>
<dbReference type="NCBIfam" id="TIGR00003">
    <property type="entry name" value="copper ion binding protein"/>
    <property type="match status" value="2"/>
</dbReference>
<keyword evidence="12" id="KW-0460">Magnesium</keyword>
<name>A0A1G6KCJ0_9FIRM</name>
<dbReference type="InterPro" id="IPR023214">
    <property type="entry name" value="HAD_sf"/>
</dbReference>
<dbReference type="GO" id="GO:0140581">
    <property type="term" value="F:P-type monovalent copper transporter activity"/>
    <property type="evidence" value="ECO:0007669"/>
    <property type="project" value="UniProtKB-EC"/>
</dbReference>
<gene>
    <name evidence="24" type="ORF">SAMN04487864_104165</name>
</gene>
<dbReference type="PROSITE" id="PS01047">
    <property type="entry name" value="HMA_1"/>
    <property type="match status" value="2"/>
</dbReference>
<comment type="subcellular location">
    <subcellularLocation>
        <location evidence="1">Cell membrane</location>
        <topology evidence="1">Multi-pass membrane protein</topology>
    </subcellularLocation>
</comment>
<evidence type="ECO:0000313" key="25">
    <source>
        <dbReference type="Proteomes" id="UP000198943"/>
    </source>
</evidence>
<keyword evidence="16" id="KW-0406">Ion transport</keyword>
<feature type="transmembrane region" description="Helical" evidence="21">
    <location>
        <begin position="756"/>
        <end position="779"/>
    </location>
</feature>
<dbReference type="SFLD" id="SFLDG00002">
    <property type="entry name" value="C1.7:_P-type_atpase_like"/>
    <property type="match status" value="1"/>
</dbReference>
<keyword evidence="7 21" id="KW-0479">Metal-binding</keyword>
<dbReference type="Pfam" id="PF00702">
    <property type="entry name" value="Hydrolase"/>
    <property type="match status" value="1"/>
</dbReference>
<dbReference type="InterPro" id="IPR017969">
    <property type="entry name" value="Heavy-metal-associated_CS"/>
</dbReference>
<keyword evidence="13" id="KW-1278">Translocase</keyword>
<evidence type="ECO:0000256" key="16">
    <source>
        <dbReference type="ARBA" id="ARBA00023065"/>
    </source>
</evidence>
<comment type="catalytic activity">
    <reaction evidence="20">
        <text>Cu(+)(in) + ATP + H2O = Cu(+)(out) + ADP + phosphate + H(+)</text>
        <dbReference type="Rhea" id="RHEA:25792"/>
        <dbReference type="ChEBI" id="CHEBI:15377"/>
        <dbReference type="ChEBI" id="CHEBI:15378"/>
        <dbReference type="ChEBI" id="CHEBI:30616"/>
        <dbReference type="ChEBI" id="CHEBI:43474"/>
        <dbReference type="ChEBI" id="CHEBI:49552"/>
        <dbReference type="ChEBI" id="CHEBI:456216"/>
        <dbReference type="EC" id="7.2.2.8"/>
    </reaction>
</comment>
<dbReference type="PROSITE" id="PS00154">
    <property type="entry name" value="ATPASE_E1_E2"/>
    <property type="match status" value="1"/>
</dbReference>
<dbReference type="SFLD" id="SFLDS00003">
    <property type="entry name" value="Haloacid_Dehalogenase"/>
    <property type="match status" value="1"/>
</dbReference>
<evidence type="ECO:0000256" key="5">
    <source>
        <dbReference type="ARBA" id="ARBA00022448"/>
    </source>
</evidence>
<evidence type="ECO:0000256" key="14">
    <source>
        <dbReference type="ARBA" id="ARBA00022989"/>
    </source>
</evidence>
<evidence type="ECO:0000256" key="10">
    <source>
        <dbReference type="ARBA" id="ARBA00022796"/>
    </source>
</evidence>
<dbReference type="EC" id="7.2.2.8" evidence="3"/>
<keyword evidence="9 21" id="KW-0547">Nucleotide-binding</keyword>
<evidence type="ECO:0000256" key="1">
    <source>
        <dbReference type="ARBA" id="ARBA00004651"/>
    </source>
</evidence>
<dbReference type="GO" id="GO:0016887">
    <property type="term" value="F:ATP hydrolysis activity"/>
    <property type="evidence" value="ECO:0007669"/>
    <property type="project" value="InterPro"/>
</dbReference>
<dbReference type="InterPro" id="IPR027256">
    <property type="entry name" value="P-typ_ATPase_IB"/>
</dbReference>
<dbReference type="PRINTS" id="PR00941">
    <property type="entry name" value="CDATPASE"/>
</dbReference>
<organism evidence="24 25">
    <name type="scientific">Succiniclasticum ruminis</name>
    <dbReference type="NCBI Taxonomy" id="40841"/>
    <lineage>
        <taxon>Bacteria</taxon>
        <taxon>Bacillati</taxon>
        <taxon>Bacillota</taxon>
        <taxon>Negativicutes</taxon>
        <taxon>Acidaminococcales</taxon>
        <taxon>Acidaminococcaceae</taxon>
        <taxon>Succiniclasticum</taxon>
    </lineage>
</organism>
<reference evidence="25" key="1">
    <citation type="submission" date="2016-10" db="EMBL/GenBank/DDBJ databases">
        <authorList>
            <person name="Varghese N."/>
            <person name="Submissions S."/>
        </authorList>
    </citation>
    <scope>NUCLEOTIDE SEQUENCE [LARGE SCALE GENOMIC DNA]</scope>
    <source>
        <strain evidence="25">DSM 11005</strain>
    </source>
</reference>
<evidence type="ECO:0000256" key="20">
    <source>
        <dbReference type="ARBA" id="ARBA00049289"/>
    </source>
</evidence>
<dbReference type="InterPro" id="IPR001757">
    <property type="entry name" value="P_typ_ATPase"/>
</dbReference>
<keyword evidence="11 21" id="KW-0067">ATP-binding</keyword>
<dbReference type="SUPFAM" id="SSF56784">
    <property type="entry name" value="HAD-like"/>
    <property type="match status" value="1"/>
</dbReference>
<dbReference type="AlphaFoldDB" id="A0A1G6KCJ0"/>
<dbReference type="InterPro" id="IPR018303">
    <property type="entry name" value="ATPase_P-typ_P_site"/>
</dbReference>
<dbReference type="Gene3D" id="3.30.70.100">
    <property type="match status" value="2"/>
</dbReference>
<feature type="domain" description="HMA" evidence="23">
    <location>
        <begin position="851"/>
        <end position="916"/>
    </location>
</feature>
<dbReference type="InterPro" id="IPR036412">
    <property type="entry name" value="HAD-like_sf"/>
</dbReference>
<feature type="transmembrane region" description="Helical" evidence="21">
    <location>
        <begin position="138"/>
        <end position="158"/>
    </location>
</feature>
<dbReference type="GO" id="GO:0043682">
    <property type="term" value="F:P-type divalent copper transporter activity"/>
    <property type="evidence" value="ECO:0007669"/>
    <property type="project" value="TreeGrafter"/>
</dbReference>
<dbReference type="Gene3D" id="3.40.50.1000">
    <property type="entry name" value="HAD superfamily/HAD-like"/>
    <property type="match status" value="1"/>
</dbReference>
<dbReference type="FunFam" id="3.30.70.100:FF:000005">
    <property type="entry name" value="Copper-exporting P-type ATPase A"/>
    <property type="match status" value="1"/>
</dbReference>
<feature type="transmembrane region" description="Helical" evidence="21">
    <location>
        <begin position="217"/>
        <end position="237"/>
    </location>
</feature>
<keyword evidence="6 21" id="KW-0812">Transmembrane</keyword>
<dbReference type="PANTHER" id="PTHR43520">
    <property type="entry name" value="ATP7, ISOFORM B"/>
    <property type="match status" value="1"/>
</dbReference>
<dbReference type="Pfam" id="PF00122">
    <property type="entry name" value="E1-E2_ATPase"/>
    <property type="match status" value="1"/>
</dbReference>
<keyword evidence="10" id="KW-0187">Copper transport</keyword>
<dbReference type="PROSITE" id="PS50846">
    <property type="entry name" value="HMA_2"/>
    <property type="match status" value="2"/>
</dbReference>
<accession>A0A1G6KCJ0</accession>
<dbReference type="GO" id="GO:0005524">
    <property type="term" value="F:ATP binding"/>
    <property type="evidence" value="ECO:0007669"/>
    <property type="project" value="UniProtKB-UniRule"/>
</dbReference>
<dbReference type="GO" id="GO:0005507">
    <property type="term" value="F:copper ion binding"/>
    <property type="evidence" value="ECO:0007669"/>
    <property type="project" value="InterPro"/>
</dbReference>
<evidence type="ECO:0000256" key="19">
    <source>
        <dbReference type="ARBA" id="ARBA00033239"/>
    </source>
</evidence>
<sequence>MKKEKYIVTGMTCSACSSRVEKAVSKLEGIGKASVNLLTNSMQVEYDETKLNEEKIVQAVVDAGYGAERVETGRSGKTKNDSIVGAAADKGDGTASSGNIVSGSGKAVDSSSVKAKNTEENPAVKAAREAIAEMHHRLMWSLVFLIPVMILSMTPMFAKFFGFAVPDILQNYFYGTNNALWLAFTEFILVLPILIINKKFFISGFKSLAMGGPNMDTLVAVGSGAALVYGIFAIYRIGWGLGHGDAALVDLYRMNLYFESAGMIVTLITFGKWLEARSKGRTSSAIEKLMDLAPKQAAVIRNGAEVVIPAEELAEGDEIVVRPGESIPADGVIISGTTSVDEAAITGESIPVEKQPGDTVISATINKTGFIHFTAQRVGEDSTISQIIRLVDEASSSKAPIARMADKIAGVFVPVVMLIALATCIFWLLWGERFEFAFSCAISVLVISCPCALGLATPVAIMVGTGKGAENGILIKSGEALETAHNLDTVVLDKTGTITEGRPRVIDVILLRGAADEKNPDFAALLTAAAGLEHGSSHPLAGAVMEYTAEKQVAIPKMDNFVTLFGKGVQAEQNGSTFYAGNVTLMEEAGIDISAVSGQLDKLADEGKTPLLFAQDKELLGIIAVADREKETSRQAIAEFKKLGINVVMLTGDNQRTAEAIQKRMDIPRIIAGVLPEGKEKVIADLQAEGHNVAMIGDGINDAPALARADVGIAIGAGTDVAIESADIVLMKSDLLDAVDAVRLSKDVIKKIKEGLFWAFFYNVVCIPVAAGALVHWGIHLNPMFGAAAMSLSSVSVVTNALRLKGFKPTVPVKSKAAMETGIVQLQSLGMVPVNAGKDNKNISITGGSTMEKVLKVEGMTCAHCQKHVTNALAKLDGVTSVDVSLEAKTATVKADRDIPVAEFEKAITDAGYELVK</sequence>
<dbReference type="Proteomes" id="UP000198943">
    <property type="component" value="Unassembled WGS sequence"/>
</dbReference>
<evidence type="ECO:0000256" key="13">
    <source>
        <dbReference type="ARBA" id="ARBA00022967"/>
    </source>
</evidence>
<dbReference type="InterPro" id="IPR006121">
    <property type="entry name" value="HMA_dom"/>
</dbReference>
<evidence type="ECO:0000256" key="21">
    <source>
        <dbReference type="RuleBase" id="RU362081"/>
    </source>
</evidence>
<dbReference type="CDD" id="cd02094">
    <property type="entry name" value="P-type_ATPase_Cu-like"/>
    <property type="match status" value="1"/>
</dbReference>
<comment type="similarity">
    <text evidence="2 21">Belongs to the cation transport ATPase (P-type) (TC 3.A.3) family. Type IB subfamily.</text>
</comment>
<feature type="transmembrane region" description="Helical" evidence="21">
    <location>
        <begin position="436"/>
        <end position="461"/>
    </location>
</feature>
<dbReference type="EMBL" id="FMYW01000004">
    <property type="protein sequence ID" value="SDC28285.1"/>
    <property type="molecule type" value="Genomic_DNA"/>
</dbReference>
<dbReference type="Pfam" id="PF00403">
    <property type="entry name" value="HMA"/>
    <property type="match status" value="2"/>
</dbReference>
<evidence type="ECO:0000256" key="12">
    <source>
        <dbReference type="ARBA" id="ARBA00022842"/>
    </source>
</evidence>
<feature type="domain" description="HMA" evidence="23">
    <location>
        <begin position="2"/>
        <end position="68"/>
    </location>
</feature>
<dbReference type="SUPFAM" id="SSF81665">
    <property type="entry name" value="Calcium ATPase, transmembrane domain M"/>
    <property type="match status" value="1"/>
</dbReference>
<dbReference type="RefSeq" id="WP_093729851.1">
    <property type="nucleotide sequence ID" value="NZ_FMYW01000004.1"/>
</dbReference>
<evidence type="ECO:0000256" key="4">
    <source>
        <dbReference type="ARBA" id="ARBA00015102"/>
    </source>
</evidence>
<dbReference type="NCBIfam" id="TIGR01511">
    <property type="entry name" value="ATPase-IB1_Cu"/>
    <property type="match status" value="1"/>
</dbReference>
<feature type="transmembrane region" description="Helical" evidence="21">
    <location>
        <begin position="408"/>
        <end position="430"/>
    </location>
</feature>
<dbReference type="PANTHER" id="PTHR43520:SF8">
    <property type="entry name" value="P-TYPE CU(+) TRANSPORTER"/>
    <property type="match status" value="1"/>
</dbReference>
<evidence type="ECO:0000256" key="8">
    <source>
        <dbReference type="ARBA" id="ARBA00022737"/>
    </source>
</evidence>
<dbReference type="OrthoDB" id="9760364at2"/>
<evidence type="ECO:0000256" key="3">
    <source>
        <dbReference type="ARBA" id="ARBA00012517"/>
    </source>
</evidence>
<protein>
    <recommendedName>
        <fullName evidence="4">Copper-exporting P-type ATPase</fullName>
        <ecNumber evidence="3">7.2.2.8</ecNumber>
    </recommendedName>
    <alternativeName>
        <fullName evidence="18">Copper-exporting P-type ATPase A</fullName>
    </alternativeName>
    <alternativeName>
        <fullName evidence="19">Cu(+)-exporting ATPase</fullName>
    </alternativeName>
</protein>
<keyword evidence="17 21" id="KW-0472">Membrane</keyword>
<evidence type="ECO:0000256" key="9">
    <source>
        <dbReference type="ARBA" id="ARBA00022741"/>
    </source>
</evidence>
<dbReference type="InterPro" id="IPR044492">
    <property type="entry name" value="P_typ_ATPase_HD_dom"/>
</dbReference>
<dbReference type="FunFam" id="3.30.70.100:FF:000001">
    <property type="entry name" value="ATPase copper transporting beta"/>
    <property type="match status" value="1"/>
</dbReference>
<dbReference type="GO" id="GO:0005886">
    <property type="term" value="C:plasma membrane"/>
    <property type="evidence" value="ECO:0007669"/>
    <property type="project" value="UniProtKB-SubCell"/>
</dbReference>
<dbReference type="SUPFAM" id="SSF55008">
    <property type="entry name" value="HMA, heavy metal-associated domain"/>
    <property type="match status" value="2"/>
</dbReference>
<keyword evidence="15" id="KW-0186">Copper</keyword>
<dbReference type="Gene3D" id="2.70.150.10">
    <property type="entry name" value="Calcium-transporting ATPase, cytoplasmic transduction domain A"/>
    <property type="match status" value="1"/>
</dbReference>
<dbReference type="GO" id="GO:0055070">
    <property type="term" value="P:copper ion homeostasis"/>
    <property type="evidence" value="ECO:0007669"/>
    <property type="project" value="TreeGrafter"/>
</dbReference>
<dbReference type="InterPro" id="IPR023298">
    <property type="entry name" value="ATPase_P-typ_TM_dom_sf"/>
</dbReference>
<evidence type="ECO:0000256" key="2">
    <source>
        <dbReference type="ARBA" id="ARBA00006024"/>
    </source>
</evidence>
<dbReference type="NCBIfam" id="TIGR01494">
    <property type="entry name" value="ATPase_P-type"/>
    <property type="match status" value="2"/>
</dbReference>
<feature type="region of interest" description="Disordered" evidence="22">
    <location>
        <begin position="72"/>
        <end position="120"/>
    </location>
</feature>
<evidence type="ECO:0000256" key="6">
    <source>
        <dbReference type="ARBA" id="ARBA00022692"/>
    </source>
</evidence>
<dbReference type="InterPro" id="IPR023299">
    <property type="entry name" value="ATPase_P-typ_cyto_dom_N"/>
</dbReference>
<feature type="transmembrane region" description="Helical" evidence="21">
    <location>
        <begin position="178"/>
        <end position="196"/>
    </location>
</feature>
<dbReference type="InterPro" id="IPR006122">
    <property type="entry name" value="HMA_Cu_ion-bd"/>
</dbReference>
<evidence type="ECO:0000313" key="24">
    <source>
        <dbReference type="EMBL" id="SDC28285.1"/>
    </source>
</evidence>
<evidence type="ECO:0000256" key="11">
    <source>
        <dbReference type="ARBA" id="ARBA00022840"/>
    </source>
</evidence>
<evidence type="ECO:0000256" key="22">
    <source>
        <dbReference type="SAM" id="MobiDB-lite"/>
    </source>
</evidence>
<evidence type="ECO:0000256" key="7">
    <source>
        <dbReference type="ARBA" id="ARBA00022723"/>
    </source>
</evidence>
<keyword evidence="5" id="KW-0813">Transport</keyword>
<evidence type="ECO:0000259" key="23">
    <source>
        <dbReference type="PROSITE" id="PS50846"/>
    </source>
</evidence>
<dbReference type="NCBIfam" id="TIGR01525">
    <property type="entry name" value="ATPase-IB_hvy"/>
    <property type="match status" value="1"/>
</dbReference>
<dbReference type="PRINTS" id="PR00119">
    <property type="entry name" value="CATATPASE"/>
</dbReference>
<dbReference type="SFLD" id="SFLDF00027">
    <property type="entry name" value="p-type_atpase"/>
    <property type="match status" value="1"/>
</dbReference>
<keyword evidence="25" id="KW-1185">Reference proteome</keyword>
<dbReference type="InterPro" id="IPR059000">
    <property type="entry name" value="ATPase_P-type_domA"/>
</dbReference>
<dbReference type="InterPro" id="IPR008250">
    <property type="entry name" value="ATPase_P-typ_transduc_dom_A_sf"/>
</dbReference>
<dbReference type="FunFam" id="2.70.150.10:FF:000002">
    <property type="entry name" value="Copper-transporting ATPase 1, putative"/>
    <property type="match status" value="1"/>
</dbReference>
<dbReference type="InterPro" id="IPR036163">
    <property type="entry name" value="HMA_dom_sf"/>
</dbReference>
<evidence type="ECO:0000256" key="18">
    <source>
        <dbReference type="ARBA" id="ARBA00029719"/>
    </source>
</evidence>
<proteinExistence type="inferred from homology"/>